<comment type="caution">
    <text evidence="1">The sequence shown here is derived from an EMBL/GenBank/DDBJ whole genome shotgun (WGS) entry which is preliminary data.</text>
</comment>
<dbReference type="EMBL" id="JBHSPH010000008">
    <property type="protein sequence ID" value="MFC5863953.1"/>
    <property type="molecule type" value="Genomic_DNA"/>
</dbReference>
<evidence type="ECO:0000313" key="2">
    <source>
        <dbReference type="Proteomes" id="UP001596091"/>
    </source>
</evidence>
<keyword evidence="2" id="KW-1185">Reference proteome</keyword>
<name>A0ABW1ELW9_9BACT</name>
<dbReference type="RefSeq" id="WP_263341179.1">
    <property type="nucleotide sequence ID" value="NZ_JAGSYH010000006.1"/>
</dbReference>
<accession>A0ABW1ELW9</accession>
<evidence type="ECO:0000313" key="1">
    <source>
        <dbReference type="EMBL" id="MFC5863953.1"/>
    </source>
</evidence>
<organism evidence="1 2">
    <name type="scientific">Acidicapsa dinghuensis</name>
    <dbReference type="NCBI Taxonomy" id="2218256"/>
    <lineage>
        <taxon>Bacteria</taxon>
        <taxon>Pseudomonadati</taxon>
        <taxon>Acidobacteriota</taxon>
        <taxon>Terriglobia</taxon>
        <taxon>Terriglobales</taxon>
        <taxon>Acidobacteriaceae</taxon>
        <taxon>Acidicapsa</taxon>
    </lineage>
</organism>
<proteinExistence type="predicted"/>
<reference evidence="2" key="1">
    <citation type="journal article" date="2019" name="Int. J. Syst. Evol. Microbiol.">
        <title>The Global Catalogue of Microorganisms (GCM) 10K type strain sequencing project: providing services to taxonomists for standard genome sequencing and annotation.</title>
        <authorList>
            <consortium name="The Broad Institute Genomics Platform"/>
            <consortium name="The Broad Institute Genome Sequencing Center for Infectious Disease"/>
            <person name="Wu L."/>
            <person name="Ma J."/>
        </authorList>
    </citation>
    <scope>NUCLEOTIDE SEQUENCE [LARGE SCALE GENOMIC DNA]</scope>
    <source>
        <strain evidence="2">JCM 4087</strain>
    </source>
</reference>
<dbReference type="Proteomes" id="UP001596091">
    <property type="component" value="Unassembled WGS sequence"/>
</dbReference>
<sequence length="111" mass="12163">MANETVGKFSVYADTTGYVARIQFKYVTDDHKQILTDAKGDLLTFQTAVADPGDYGVPDGATLYLHLAVLMGKDIESDKAFVYEKDNASVAYYKCGGTTLFNTLDFLKVEG</sequence>
<protein>
    <submittedName>
        <fullName evidence="1">Uncharacterized protein</fullName>
    </submittedName>
</protein>
<gene>
    <name evidence="1" type="ORF">ACFPT7_16735</name>
</gene>